<gene>
    <name evidence="1" type="ORF">RHMOL_Rhmol13G0104600</name>
</gene>
<keyword evidence="2" id="KW-1185">Reference proteome</keyword>
<name>A0ACC0L663_RHOML</name>
<proteinExistence type="predicted"/>
<evidence type="ECO:0000313" key="1">
    <source>
        <dbReference type="EMBL" id="KAI8523857.1"/>
    </source>
</evidence>
<accession>A0ACC0L663</accession>
<sequence length="103" mass="11757">MSPPAATSRTSAYLSALTLEIQKKLQRVRPIFSVFPRLFGADCMINRSIGEKTELDFVRRCCFFQALASPSQRRNLLQELFADVALENIYLCHEVLVLLRKGH</sequence>
<dbReference type="Proteomes" id="UP001062846">
    <property type="component" value="Chromosome 13"/>
</dbReference>
<protein>
    <submittedName>
        <fullName evidence="1">Uncharacterized protein</fullName>
    </submittedName>
</protein>
<dbReference type="EMBL" id="CM046400">
    <property type="protein sequence ID" value="KAI8523857.1"/>
    <property type="molecule type" value="Genomic_DNA"/>
</dbReference>
<comment type="caution">
    <text evidence="1">The sequence shown here is derived from an EMBL/GenBank/DDBJ whole genome shotgun (WGS) entry which is preliminary data.</text>
</comment>
<evidence type="ECO:0000313" key="2">
    <source>
        <dbReference type="Proteomes" id="UP001062846"/>
    </source>
</evidence>
<reference evidence="1" key="1">
    <citation type="submission" date="2022-02" db="EMBL/GenBank/DDBJ databases">
        <title>Plant Genome Project.</title>
        <authorList>
            <person name="Zhang R.-G."/>
        </authorList>
    </citation>
    <scope>NUCLEOTIDE SEQUENCE</scope>
    <source>
        <strain evidence="1">AT1</strain>
    </source>
</reference>
<organism evidence="1 2">
    <name type="scientific">Rhododendron molle</name>
    <name type="common">Chinese azalea</name>
    <name type="synonym">Azalea mollis</name>
    <dbReference type="NCBI Taxonomy" id="49168"/>
    <lineage>
        <taxon>Eukaryota</taxon>
        <taxon>Viridiplantae</taxon>
        <taxon>Streptophyta</taxon>
        <taxon>Embryophyta</taxon>
        <taxon>Tracheophyta</taxon>
        <taxon>Spermatophyta</taxon>
        <taxon>Magnoliopsida</taxon>
        <taxon>eudicotyledons</taxon>
        <taxon>Gunneridae</taxon>
        <taxon>Pentapetalae</taxon>
        <taxon>asterids</taxon>
        <taxon>Ericales</taxon>
        <taxon>Ericaceae</taxon>
        <taxon>Ericoideae</taxon>
        <taxon>Rhodoreae</taxon>
        <taxon>Rhododendron</taxon>
    </lineage>
</organism>